<dbReference type="EMBL" id="ML978136">
    <property type="protein sequence ID" value="KAF2093868.1"/>
    <property type="molecule type" value="Genomic_DNA"/>
</dbReference>
<evidence type="ECO:0000313" key="9">
    <source>
        <dbReference type="EMBL" id="KAF2093868.1"/>
    </source>
</evidence>
<dbReference type="GO" id="GO:0005840">
    <property type="term" value="C:ribosome"/>
    <property type="evidence" value="ECO:0007669"/>
    <property type="project" value="UniProtKB-KW"/>
</dbReference>
<comment type="caution">
    <text evidence="9">The sequence shown here is derived from an EMBL/GenBank/DDBJ whole genome shotgun (WGS) entry which is preliminary data.</text>
</comment>
<evidence type="ECO:0000256" key="6">
    <source>
        <dbReference type="ARBA" id="ARBA00078476"/>
    </source>
</evidence>
<dbReference type="NCBIfam" id="TIGR01049">
    <property type="entry name" value="rpsJ_bact"/>
    <property type="match status" value="1"/>
</dbReference>
<reference evidence="9" key="1">
    <citation type="journal article" date="2020" name="Stud. Mycol.">
        <title>101 Dothideomycetes genomes: a test case for predicting lifestyles and emergence of pathogens.</title>
        <authorList>
            <person name="Haridas S."/>
            <person name="Albert R."/>
            <person name="Binder M."/>
            <person name="Bloem J."/>
            <person name="Labutti K."/>
            <person name="Salamov A."/>
            <person name="Andreopoulos B."/>
            <person name="Baker S."/>
            <person name="Barry K."/>
            <person name="Bills G."/>
            <person name="Bluhm B."/>
            <person name="Cannon C."/>
            <person name="Castanera R."/>
            <person name="Culley D."/>
            <person name="Daum C."/>
            <person name="Ezra D."/>
            <person name="Gonzalez J."/>
            <person name="Henrissat B."/>
            <person name="Kuo A."/>
            <person name="Liang C."/>
            <person name="Lipzen A."/>
            <person name="Lutzoni F."/>
            <person name="Magnuson J."/>
            <person name="Mondo S."/>
            <person name="Nolan M."/>
            <person name="Ohm R."/>
            <person name="Pangilinan J."/>
            <person name="Park H.-J."/>
            <person name="Ramirez L."/>
            <person name="Alfaro M."/>
            <person name="Sun H."/>
            <person name="Tritt A."/>
            <person name="Yoshinaga Y."/>
            <person name="Zwiers L.-H."/>
            <person name="Turgeon B."/>
            <person name="Goodwin S."/>
            <person name="Spatafora J."/>
            <person name="Crous P."/>
            <person name="Grigoriev I."/>
        </authorList>
    </citation>
    <scope>NUCLEOTIDE SEQUENCE</scope>
    <source>
        <strain evidence="9">CBS 133067</strain>
    </source>
</reference>
<dbReference type="SMART" id="SM01403">
    <property type="entry name" value="Ribosomal_S10"/>
    <property type="match status" value="1"/>
</dbReference>
<dbReference type="HAMAP" id="MF_00508">
    <property type="entry name" value="Ribosomal_uS10"/>
    <property type="match status" value="1"/>
</dbReference>
<keyword evidence="10" id="KW-1185">Reference proteome</keyword>
<dbReference type="FunFam" id="3.30.70.600:FF:000003">
    <property type="entry name" value="30S ribosomal protein S10"/>
    <property type="match status" value="1"/>
</dbReference>
<evidence type="ECO:0000256" key="3">
    <source>
        <dbReference type="ARBA" id="ARBA00023274"/>
    </source>
</evidence>
<evidence type="ECO:0000256" key="5">
    <source>
        <dbReference type="ARBA" id="ARBA00042916"/>
    </source>
</evidence>
<evidence type="ECO:0000256" key="1">
    <source>
        <dbReference type="ARBA" id="ARBA00007102"/>
    </source>
</evidence>
<dbReference type="AlphaFoldDB" id="A0A9P4M1R5"/>
<evidence type="ECO:0000259" key="8">
    <source>
        <dbReference type="SMART" id="SM01403"/>
    </source>
</evidence>
<dbReference type="GO" id="GO:0003735">
    <property type="term" value="F:structural constituent of ribosome"/>
    <property type="evidence" value="ECO:0007669"/>
    <property type="project" value="InterPro"/>
</dbReference>
<gene>
    <name evidence="9" type="ORF">NA57DRAFT_80868</name>
</gene>
<dbReference type="Proteomes" id="UP000799772">
    <property type="component" value="Unassembled WGS sequence"/>
</dbReference>
<evidence type="ECO:0000256" key="2">
    <source>
        <dbReference type="ARBA" id="ARBA00022980"/>
    </source>
</evidence>
<evidence type="ECO:0000256" key="4">
    <source>
        <dbReference type="ARBA" id="ARBA00035261"/>
    </source>
</evidence>
<keyword evidence="2 9" id="KW-0689">Ribosomal protein</keyword>
<name>A0A9P4M1R5_9PEZI</name>
<dbReference type="GO" id="GO:1990904">
    <property type="term" value="C:ribonucleoprotein complex"/>
    <property type="evidence" value="ECO:0007669"/>
    <property type="project" value="UniProtKB-KW"/>
</dbReference>
<sequence length="258" mass="29455">MAAPSYSRSPFSLLKRIKLSQSTPLLAQARRAGLANVKDENQTNAFGIAPSSSQPLPPDVARTIETLPVPRAVQAMYLRPLRRTPKYGLPVCNLQLRSYSVRNLDFFADFAMRAAYFLNLPAKGPVPLPRIIERWTVPRSNFAHKKSQENFERRTCRRLIQIQDGNPETVQLWLAYLEKRGYHGVGMKANMWEYEGLDLAKRMDREAKEMQYGVEQEFKRLGLADEHGQELKKKVQNLLGATAEKERQKPEGLSDVSR</sequence>
<dbReference type="SUPFAM" id="SSF54999">
    <property type="entry name" value="Ribosomal protein S10"/>
    <property type="match status" value="1"/>
</dbReference>
<feature type="domain" description="Small ribosomal subunit protein uS10" evidence="8">
    <location>
        <begin position="93"/>
        <end position="190"/>
    </location>
</feature>
<dbReference type="PANTHER" id="PTHR11700">
    <property type="entry name" value="30S RIBOSOMAL PROTEIN S10 FAMILY MEMBER"/>
    <property type="match status" value="1"/>
</dbReference>
<dbReference type="Gene3D" id="3.30.70.600">
    <property type="entry name" value="Ribosomal protein S10 domain"/>
    <property type="match status" value="1"/>
</dbReference>
<dbReference type="GO" id="GO:0006412">
    <property type="term" value="P:translation"/>
    <property type="evidence" value="ECO:0007669"/>
    <property type="project" value="InterPro"/>
</dbReference>
<dbReference type="Pfam" id="PF00338">
    <property type="entry name" value="Ribosomal_S10"/>
    <property type="match status" value="1"/>
</dbReference>
<feature type="compositionally biased region" description="Basic and acidic residues" evidence="7">
    <location>
        <begin position="243"/>
        <end position="258"/>
    </location>
</feature>
<organism evidence="9 10">
    <name type="scientific">Rhizodiscina lignyota</name>
    <dbReference type="NCBI Taxonomy" id="1504668"/>
    <lineage>
        <taxon>Eukaryota</taxon>
        <taxon>Fungi</taxon>
        <taxon>Dikarya</taxon>
        <taxon>Ascomycota</taxon>
        <taxon>Pezizomycotina</taxon>
        <taxon>Dothideomycetes</taxon>
        <taxon>Pleosporomycetidae</taxon>
        <taxon>Aulographales</taxon>
        <taxon>Rhizodiscinaceae</taxon>
        <taxon>Rhizodiscina</taxon>
    </lineage>
</organism>
<accession>A0A9P4M1R5</accession>
<dbReference type="OrthoDB" id="366214at2759"/>
<dbReference type="InterPro" id="IPR027486">
    <property type="entry name" value="Ribosomal_uS10_dom"/>
</dbReference>
<dbReference type="InterPro" id="IPR036838">
    <property type="entry name" value="Ribosomal_uS10_dom_sf"/>
</dbReference>
<evidence type="ECO:0000313" key="10">
    <source>
        <dbReference type="Proteomes" id="UP000799772"/>
    </source>
</evidence>
<comment type="similarity">
    <text evidence="1">Belongs to the universal ribosomal protein uS10 family.</text>
</comment>
<protein>
    <recommendedName>
        <fullName evidence="4">Small ribosomal subunit protein uS10m</fullName>
    </recommendedName>
    <alternativeName>
        <fullName evidence="5">37S ribosomal protein S10, mitochondrial</fullName>
    </alternativeName>
    <alternativeName>
        <fullName evidence="6">Mitochondrial ribosomal small subunit protein 10</fullName>
    </alternativeName>
</protein>
<keyword evidence="3" id="KW-0687">Ribonucleoprotein</keyword>
<feature type="region of interest" description="Disordered" evidence="7">
    <location>
        <begin position="238"/>
        <end position="258"/>
    </location>
</feature>
<evidence type="ECO:0000256" key="7">
    <source>
        <dbReference type="SAM" id="MobiDB-lite"/>
    </source>
</evidence>
<proteinExistence type="inferred from homology"/>
<dbReference type="InterPro" id="IPR001848">
    <property type="entry name" value="Ribosomal_uS10"/>
</dbReference>